<dbReference type="InterPro" id="IPR016024">
    <property type="entry name" value="ARM-type_fold"/>
</dbReference>
<evidence type="ECO:0000313" key="2">
    <source>
        <dbReference type="Proteomes" id="UP000050546"/>
    </source>
</evidence>
<reference evidence="1 2" key="2">
    <citation type="journal article" date="2017" name="Plant Pathol.">
        <title>Pathogenicity and virulence gene content of Xanthomonas strains infecting Araceae, formerly known as Xanthomonas axonopodis pv. dieffenbachiae.</title>
        <authorList>
            <person name="Constantin E.C."/>
            <person name="Haegeman A."/>
            <person name="Van Vaerenbergh J."/>
            <person name="Baeyen S."/>
            <person name="Van Malderghem C."/>
            <person name="Maes M."/>
            <person name="Cottyn B."/>
        </authorList>
    </citation>
    <scope>NUCLEOTIDE SEQUENCE [LARGE SCALE GENOMIC DNA]</scope>
    <source>
        <strain evidence="1 2">LMG 25940</strain>
    </source>
</reference>
<organism evidence="1 2">
    <name type="scientific">Xanthomonas phaseoli pv. dieffenbachiae</name>
    <dbReference type="NCBI Taxonomy" id="92828"/>
    <lineage>
        <taxon>Bacteria</taxon>
        <taxon>Pseudomonadati</taxon>
        <taxon>Pseudomonadota</taxon>
        <taxon>Gammaproteobacteria</taxon>
        <taxon>Lysobacterales</taxon>
        <taxon>Lysobacteraceae</taxon>
        <taxon>Xanthomonas</taxon>
    </lineage>
</organism>
<protein>
    <recommendedName>
        <fullName evidence="3">HEAT repeat domain-containing protein</fullName>
    </recommendedName>
</protein>
<sequence length="215" mass="24083">MKKDKSGWMTLEEHHAQLKADGKWDDYLAMRAAKEDARQKAIKEYAEQCAPVVAALRQAGIDVNSIGELGEDGKSYPEAVPVLLEHLAYSYSDDVREGMLRELATPHARKYWGQLVEIFENNTLSLAPEIRYVAALALSGAADDTVLDDVIRLLGDKSLGLDRAPLLIALIRSKSPKAKMKLLELRDDPDLGKQIKTFRRLERHQKASRVPSHPE</sequence>
<accession>A0A1V9H652</accession>
<dbReference type="SUPFAM" id="SSF48371">
    <property type="entry name" value="ARM repeat"/>
    <property type="match status" value="1"/>
</dbReference>
<evidence type="ECO:0008006" key="3">
    <source>
        <dbReference type="Google" id="ProtNLM"/>
    </source>
</evidence>
<dbReference type="Proteomes" id="UP000050546">
    <property type="component" value="Unassembled WGS sequence"/>
</dbReference>
<evidence type="ECO:0000313" key="1">
    <source>
        <dbReference type="EMBL" id="OQP78227.1"/>
    </source>
</evidence>
<proteinExistence type="predicted"/>
<reference evidence="1 2" key="1">
    <citation type="journal article" date="2016" name="Plant Pathol.">
        <title>Genetic characterization of strains named as Xanthomonas axonopodis pv. dieffenbachiae leads to a taxonomic revision of the X. axonopodis species complex.</title>
        <authorList>
            <person name="Constantin E.C."/>
            <person name="Cleenwerck I."/>
            <person name="Maes M."/>
            <person name="Baeyen S."/>
            <person name="Van Malderghem C."/>
            <person name="De Vos P."/>
            <person name="Cottyn B."/>
        </authorList>
    </citation>
    <scope>NUCLEOTIDE SEQUENCE [LARGE SCALE GENOMIC DNA]</scope>
    <source>
        <strain evidence="1 2">LMG 25940</strain>
    </source>
</reference>
<dbReference type="AlphaFoldDB" id="A0A1V9H652"/>
<gene>
    <name evidence="1" type="ORF">IM53_011560</name>
</gene>
<dbReference type="InterPro" id="IPR011989">
    <property type="entry name" value="ARM-like"/>
</dbReference>
<name>A0A1V9H652_9XANT</name>
<dbReference type="Gene3D" id="1.25.10.10">
    <property type="entry name" value="Leucine-rich Repeat Variant"/>
    <property type="match status" value="1"/>
</dbReference>
<comment type="caution">
    <text evidence="1">The sequence shown here is derived from an EMBL/GenBank/DDBJ whole genome shotgun (WGS) entry which is preliminary data.</text>
</comment>
<dbReference type="EMBL" id="JPYI02000075">
    <property type="protein sequence ID" value="OQP78227.1"/>
    <property type="molecule type" value="Genomic_DNA"/>
</dbReference>
<dbReference type="STRING" id="1437877.GCA_001564415_00246"/>